<organism evidence="1 2">
    <name type="scientific">Austropuccinia psidii MF-1</name>
    <dbReference type="NCBI Taxonomy" id="1389203"/>
    <lineage>
        <taxon>Eukaryota</taxon>
        <taxon>Fungi</taxon>
        <taxon>Dikarya</taxon>
        <taxon>Basidiomycota</taxon>
        <taxon>Pucciniomycotina</taxon>
        <taxon>Pucciniomycetes</taxon>
        <taxon>Pucciniales</taxon>
        <taxon>Sphaerophragmiaceae</taxon>
        <taxon>Austropuccinia</taxon>
    </lineage>
</organism>
<dbReference type="EMBL" id="AVOT02071837">
    <property type="protein sequence ID" value="MBW0561994.1"/>
    <property type="molecule type" value="Genomic_DNA"/>
</dbReference>
<dbReference type="Proteomes" id="UP000765509">
    <property type="component" value="Unassembled WGS sequence"/>
</dbReference>
<protein>
    <submittedName>
        <fullName evidence="1">Uncharacterized protein</fullName>
    </submittedName>
</protein>
<comment type="caution">
    <text evidence="1">The sequence shown here is derived from an EMBL/GenBank/DDBJ whole genome shotgun (WGS) entry which is preliminary data.</text>
</comment>
<proteinExistence type="predicted"/>
<evidence type="ECO:0000313" key="2">
    <source>
        <dbReference type="Proteomes" id="UP000765509"/>
    </source>
</evidence>
<reference evidence="1" key="1">
    <citation type="submission" date="2021-03" db="EMBL/GenBank/DDBJ databases">
        <title>Draft genome sequence of rust myrtle Austropuccinia psidii MF-1, a brazilian biotype.</title>
        <authorList>
            <person name="Quecine M.C."/>
            <person name="Pachon D.M.R."/>
            <person name="Bonatelli M.L."/>
            <person name="Correr F.H."/>
            <person name="Franceschini L.M."/>
            <person name="Leite T.F."/>
            <person name="Margarido G.R.A."/>
            <person name="Almeida C.A."/>
            <person name="Ferrarezi J.A."/>
            <person name="Labate C.A."/>
        </authorList>
    </citation>
    <scope>NUCLEOTIDE SEQUENCE</scope>
    <source>
        <strain evidence="1">MF-1</strain>
    </source>
</reference>
<keyword evidence="2" id="KW-1185">Reference proteome</keyword>
<accession>A0A9Q3PHK2</accession>
<gene>
    <name evidence="1" type="ORF">O181_101709</name>
</gene>
<sequence>MRDPSLPMETLVLLVELLHWHFGHFSGASLEACLSPRLGSASWRAGARTHQGASSGSVRVSALVFERFGRKSNDSESTWPGKQDLKD</sequence>
<name>A0A9Q3PHK2_9BASI</name>
<dbReference type="AlphaFoldDB" id="A0A9Q3PHK2"/>
<evidence type="ECO:0000313" key="1">
    <source>
        <dbReference type="EMBL" id="MBW0561994.1"/>
    </source>
</evidence>